<dbReference type="OrthoDB" id="947434at2"/>
<feature type="signal peptide" evidence="1">
    <location>
        <begin position="1"/>
        <end position="19"/>
    </location>
</feature>
<dbReference type="RefSeq" id="WP_130544523.1">
    <property type="nucleotide sequence ID" value="NZ_CP042431.1"/>
</dbReference>
<evidence type="ECO:0000313" key="3">
    <source>
        <dbReference type="EMBL" id="RZS63954.1"/>
    </source>
</evidence>
<dbReference type="EMBL" id="SGXA01000007">
    <property type="protein sequence ID" value="RZS63954.1"/>
    <property type="molecule type" value="Genomic_DNA"/>
</dbReference>
<comment type="caution">
    <text evidence="3">The sequence shown here is derived from an EMBL/GenBank/DDBJ whole genome shotgun (WGS) entry which is preliminary data.</text>
</comment>
<dbReference type="AlphaFoldDB" id="A0A4Q7M851"/>
<sequence length="193" mass="20924">MKKIFALILLASAAYSVTAQETTTPTKTRVRFGVKAGVNSSSFNWKHEGLEVSGVQSFYAGGIAVFPVSKNFNIQSELIYSGEGAKVAGTKMELNYVRLPLLFQYQHISGLHVEAGLQPGFMITNKATNVETKEEMDTKDQLTKIGTTVAFGFGYRMKNGLGIDFRYAKGIDNPFGSADAKLVVASGGLSFIF</sequence>
<name>A0A4Q7M851_9BACT</name>
<protein>
    <submittedName>
        <fullName evidence="3">Outer membrane protein with beta-barrel domain</fullName>
    </submittedName>
</protein>
<reference evidence="3 4" key="1">
    <citation type="submission" date="2019-02" db="EMBL/GenBank/DDBJ databases">
        <title>Genomic Encyclopedia of Type Strains, Phase IV (KMG-IV): sequencing the most valuable type-strain genomes for metagenomic binning, comparative biology and taxonomic classification.</title>
        <authorList>
            <person name="Goeker M."/>
        </authorList>
    </citation>
    <scope>NUCLEOTIDE SEQUENCE [LARGE SCALE GENOMIC DNA]</scope>
    <source>
        <strain evidence="3 4">DSM 18116</strain>
    </source>
</reference>
<evidence type="ECO:0000256" key="1">
    <source>
        <dbReference type="SAM" id="SignalP"/>
    </source>
</evidence>
<keyword evidence="4" id="KW-1185">Reference proteome</keyword>
<dbReference type="Proteomes" id="UP000293874">
    <property type="component" value="Unassembled WGS sequence"/>
</dbReference>
<feature type="chain" id="PRO_5020683751" evidence="1">
    <location>
        <begin position="20"/>
        <end position="193"/>
    </location>
</feature>
<evidence type="ECO:0000313" key="4">
    <source>
        <dbReference type="Proteomes" id="UP000293874"/>
    </source>
</evidence>
<gene>
    <name evidence="3" type="ORF">EV199_6054</name>
</gene>
<dbReference type="InterPro" id="IPR025665">
    <property type="entry name" value="Beta-barrel_OMP_2"/>
</dbReference>
<dbReference type="Pfam" id="PF13568">
    <property type="entry name" value="OMP_b-brl_2"/>
    <property type="match status" value="1"/>
</dbReference>
<proteinExistence type="predicted"/>
<feature type="domain" description="Outer membrane protein beta-barrel" evidence="2">
    <location>
        <begin position="19"/>
        <end position="173"/>
    </location>
</feature>
<keyword evidence="1" id="KW-0732">Signal</keyword>
<accession>A0A4Q7M851</accession>
<evidence type="ECO:0000259" key="2">
    <source>
        <dbReference type="Pfam" id="PF13568"/>
    </source>
</evidence>
<organism evidence="3 4">
    <name type="scientific">Pseudobacter ginsenosidimutans</name>
    <dbReference type="NCBI Taxonomy" id="661488"/>
    <lineage>
        <taxon>Bacteria</taxon>
        <taxon>Pseudomonadati</taxon>
        <taxon>Bacteroidota</taxon>
        <taxon>Chitinophagia</taxon>
        <taxon>Chitinophagales</taxon>
        <taxon>Chitinophagaceae</taxon>
        <taxon>Pseudobacter</taxon>
    </lineage>
</organism>